<reference evidence="2" key="1">
    <citation type="submission" date="2016-01" db="EMBL/GenBank/DDBJ databases">
        <authorList>
            <person name="Mitreva M."/>
            <person name="Pepin K.H."/>
            <person name="Mihindukulasuriya K.A."/>
            <person name="Fulton R."/>
            <person name="Fronick C."/>
            <person name="O'Laughlin M."/>
            <person name="Miner T."/>
            <person name="Herter B."/>
            <person name="Rosa B.A."/>
            <person name="Cordes M."/>
            <person name="Tomlinson C."/>
            <person name="Wollam A."/>
            <person name="Palsikar V.B."/>
            <person name="Mardis E.R."/>
            <person name="Wilson R.K."/>
        </authorList>
    </citation>
    <scope>NUCLEOTIDE SEQUENCE [LARGE SCALE GENOMIC DNA]</scope>
    <source>
        <strain evidence="2">MJR7757B</strain>
    </source>
</reference>
<gene>
    <name evidence="1" type="ORF">HMPREF3221_01065</name>
</gene>
<dbReference type="PATRIC" id="fig|851.8.peg.1067"/>
<protein>
    <submittedName>
        <fullName evidence="1">Uncharacterized protein</fullName>
    </submittedName>
</protein>
<proteinExistence type="predicted"/>
<dbReference type="RefSeq" id="WP_060798373.1">
    <property type="nucleotide sequence ID" value="NZ_KQ956691.1"/>
</dbReference>
<accession>A0A133NZQ6</accession>
<dbReference type="EMBL" id="LRPY01000103">
    <property type="protein sequence ID" value="KXA21766.1"/>
    <property type="molecule type" value="Genomic_DNA"/>
</dbReference>
<dbReference type="AlphaFoldDB" id="A0A133NZQ6"/>
<sequence length="173" mass="20779">MRRKIRVTFPKLVQEVLQVDQEYFSLKKETLYNLIIEGLGFQEITSIGADIIDEKRSINFNLNEKNSKLFSEMLNKSGLNELSESEFLRKIFITYANLHPSIRERILYKDIFLRIEEAIRKKKEINIFYRERLEKIKPISFERNKENGDYTALRAKIENKEYLIEMKEIEYVT</sequence>
<evidence type="ECO:0000313" key="1">
    <source>
        <dbReference type="EMBL" id="KXA21766.1"/>
    </source>
</evidence>
<evidence type="ECO:0000313" key="2">
    <source>
        <dbReference type="Proteomes" id="UP000070401"/>
    </source>
</evidence>
<organism evidence="1 2">
    <name type="scientific">Fusobacterium nucleatum</name>
    <dbReference type="NCBI Taxonomy" id="851"/>
    <lineage>
        <taxon>Bacteria</taxon>
        <taxon>Fusobacteriati</taxon>
        <taxon>Fusobacteriota</taxon>
        <taxon>Fusobacteriia</taxon>
        <taxon>Fusobacteriales</taxon>
        <taxon>Fusobacteriaceae</taxon>
        <taxon>Fusobacterium</taxon>
    </lineage>
</organism>
<comment type="caution">
    <text evidence="1">The sequence shown here is derived from an EMBL/GenBank/DDBJ whole genome shotgun (WGS) entry which is preliminary data.</text>
</comment>
<name>A0A133NZQ6_FUSNU</name>
<dbReference type="Proteomes" id="UP000070401">
    <property type="component" value="Unassembled WGS sequence"/>
</dbReference>
<keyword evidence="2" id="KW-1185">Reference proteome</keyword>